<reference evidence="1 2" key="1">
    <citation type="journal article" date="2014" name="Curr. Biol.">
        <title>The genome of the clonal raider ant Cerapachys biroi.</title>
        <authorList>
            <person name="Oxley P.R."/>
            <person name="Ji L."/>
            <person name="Fetter-Pruneda I."/>
            <person name="McKenzie S.K."/>
            <person name="Li C."/>
            <person name="Hu H."/>
            <person name="Zhang G."/>
            <person name="Kronauer D.J."/>
        </authorList>
    </citation>
    <scope>NUCLEOTIDE SEQUENCE [LARGE SCALE GENOMIC DNA]</scope>
</reference>
<dbReference type="OMA" id="MEYPAAV"/>
<dbReference type="EMBL" id="KK107794">
    <property type="protein sequence ID" value="EZA47749.1"/>
    <property type="molecule type" value="Genomic_DNA"/>
</dbReference>
<dbReference type="OrthoDB" id="5359219at2759"/>
<dbReference type="Proteomes" id="UP000053097">
    <property type="component" value="Unassembled WGS sequence"/>
</dbReference>
<evidence type="ECO:0000313" key="2">
    <source>
        <dbReference type="Proteomes" id="UP000053097"/>
    </source>
</evidence>
<sequence>EYPAAVTAEIVDVNVNSLDGTTGKPLDVDLPPTLPMSFGTENSTSVSAQSGSTALMPCVVHNLGEGTVRHL</sequence>
<dbReference type="AlphaFoldDB" id="A0A026VY07"/>
<gene>
    <name evidence="1" type="ORF">X777_15342</name>
</gene>
<proteinExistence type="predicted"/>
<keyword evidence="2" id="KW-1185">Reference proteome</keyword>
<protein>
    <submittedName>
        <fullName evidence="1">Uncharacterized protein</fullName>
    </submittedName>
</protein>
<name>A0A026VY07_OOCBI</name>
<accession>A0A026VY07</accession>
<feature type="non-terminal residue" evidence="1">
    <location>
        <position position="1"/>
    </location>
</feature>
<dbReference type="STRING" id="2015173.A0A026VY07"/>
<organism evidence="1 2">
    <name type="scientific">Ooceraea biroi</name>
    <name type="common">Clonal raider ant</name>
    <name type="synonym">Cerapachys biroi</name>
    <dbReference type="NCBI Taxonomy" id="2015173"/>
    <lineage>
        <taxon>Eukaryota</taxon>
        <taxon>Metazoa</taxon>
        <taxon>Ecdysozoa</taxon>
        <taxon>Arthropoda</taxon>
        <taxon>Hexapoda</taxon>
        <taxon>Insecta</taxon>
        <taxon>Pterygota</taxon>
        <taxon>Neoptera</taxon>
        <taxon>Endopterygota</taxon>
        <taxon>Hymenoptera</taxon>
        <taxon>Apocrita</taxon>
        <taxon>Aculeata</taxon>
        <taxon>Formicoidea</taxon>
        <taxon>Formicidae</taxon>
        <taxon>Dorylinae</taxon>
        <taxon>Ooceraea</taxon>
    </lineage>
</organism>
<evidence type="ECO:0000313" key="1">
    <source>
        <dbReference type="EMBL" id="EZA47749.1"/>
    </source>
</evidence>